<dbReference type="CDD" id="cd06267">
    <property type="entry name" value="PBP1_LacI_sugar_binding-like"/>
    <property type="match status" value="1"/>
</dbReference>
<dbReference type="PANTHER" id="PTHR30146:SF109">
    <property type="entry name" value="HTH-TYPE TRANSCRIPTIONAL REGULATOR GALS"/>
    <property type="match status" value="1"/>
</dbReference>
<dbReference type="Gene3D" id="1.10.260.40">
    <property type="entry name" value="lambda repressor-like DNA-binding domains"/>
    <property type="match status" value="1"/>
</dbReference>
<gene>
    <name evidence="5" type="ORF">EVC35_08120</name>
</gene>
<evidence type="ECO:0000256" key="3">
    <source>
        <dbReference type="ARBA" id="ARBA00023163"/>
    </source>
</evidence>
<evidence type="ECO:0000259" key="4">
    <source>
        <dbReference type="PROSITE" id="PS50932"/>
    </source>
</evidence>
<dbReference type="SUPFAM" id="SSF47413">
    <property type="entry name" value="lambda repressor-like DNA-binding domains"/>
    <property type="match status" value="1"/>
</dbReference>
<evidence type="ECO:0000313" key="5">
    <source>
        <dbReference type="EMBL" id="MDN6900948.1"/>
    </source>
</evidence>
<reference evidence="5" key="1">
    <citation type="submission" date="2019-01" db="EMBL/GenBank/DDBJ databases">
        <title>Oenococcus sicerae UCMA17102.</title>
        <authorList>
            <person name="Cousin F.J."/>
            <person name="Le Guellec R."/>
            <person name="Cretenet M."/>
        </authorList>
    </citation>
    <scope>NUCLEOTIDE SEQUENCE</scope>
    <source>
        <strain evidence="5">UCMA17102</strain>
    </source>
</reference>
<dbReference type="SUPFAM" id="SSF53822">
    <property type="entry name" value="Periplasmic binding protein-like I"/>
    <property type="match status" value="1"/>
</dbReference>
<dbReference type="GO" id="GO:0000976">
    <property type="term" value="F:transcription cis-regulatory region binding"/>
    <property type="evidence" value="ECO:0007669"/>
    <property type="project" value="TreeGrafter"/>
</dbReference>
<keyword evidence="3" id="KW-0804">Transcription</keyword>
<dbReference type="PROSITE" id="PS50932">
    <property type="entry name" value="HTH_LACI_2"/>
    <property type="match status" value="1"/>
</dbReference>
<organism evidence="5 6">
    <name type="scientific">Oenococcus sicerae</name>
    <dbReference type="NCBI Taxonomy" id="2203724"/>
    <lineage>
        <taxon>Bacteria</taxon>
        <taxon>Bacillati</taxon>
        <taxon>Bacillota</taxon>
        <taxon>Bacilli</taxon>
        <taxon>Lactobacillales</taxon>
        <taxon>Lactobacillaceae</taxon>
        <taxon>Oenococcus</taxon>
    </lineage>
</organism>
<dbReference type="SMART" id="SM00354">
    <property type="entry name" value="HTH_LACI"/>
    <property type="match status" value="1"/>
</dbReference>
<comment type="caution">
    <text evidence="5">The sequence shown here is derived from an EMBL/GenBank/DDBJ whole genome shotgun (WGS) entry which is preliminary data.</text>
</comment>
<sequence>MTKKTNANKKITIKDVAKSAGVSIGTVSHVFNNYPDISLKTRARVKEIADQLHYFPSIVARSLTYKNQKTIALILNDMNIDRKVSISTDVISGVFRFCKETNAQFVFYATTLQGQREKSYDQFCEERNITGAVVQGLRTTDPYYHQMEKTDFPTVLIDMDNKNKQVGAISIDNQEAARQVTDFLITRGHRKIVFVNGNSNTYVSQRRLAGFKLALRQNSLPFDANFVITADFNEEIAYQKTKEFLAVHPDASAFFASSDLMALGILKAIRDLGKNVPEDISVFGFDNIALGEYLTPSLCSVEQDMGSIAYQAAALLNKLISRQEVKNKFLISNFELIIRDSVN</sequence>
<dbReference type="GO" id="GO:0003700">
    <property type="term" value="F:DNA-binding transcription factor activity"/>
    <property type="evidence" value="ECO:0007669"/>
    <property type="project" value="TreeGrafter"/>
</dbReference>
<keyword evidence="1" id="KW-0805">Transcription regulation</keyword>
<dbReference type="PRINTS" id="PR00036">
    <property type="entry name" value="HTHLACI"/>
</dbReference>
<dbReference type="InterPro" id="IPR046335">
    <property type="entry name" value="LacI/GalR-like_sensor"/>
</dbReference>
<dbReference type="InterPro" id="IPR010982">
    <property type="entry name" value="Lambda_DNA-bd_dom_sf"/>
</dbReference>
<dbReference type="InterPro" id="IPR028082">
    <property type="entry name" value="Peripla_BP_I"/>
</dbReference>
<feature type="domain" description="HTH lacI-type" evidence="4">
    <location>
        <begin position="11"/>
        <end position="65"/>
    </location>
</feature>
<keyword evidence="2" id="KW-0238">DNA-binding</keyword>
<dbReference type="InterPro" id="IPR000843">
    <property type="entry name" value="HTH_LacI"/>
</dbReference>
<dbReference type="Proteomes" id="UP001167919">
    <property type="component" value="Unassembled WGS sequence"/>
</dbReference>
<dbReference type="Gene3D" id="3.40.50.2300">
    <property type="match status" value="2"/>
</dbReference>
<dbReference type="EMBL" id="SDWY01000005">
    <property type="protein sequence ID" value="MDN6900948.1"/>
    <property type="molecule type" value="Genomic_DNA"/>
</dbReference>
<dbReference type="Pfam" id="PF13377">
    <property type="entry name" value="Peripla_BP_3"/>
    <property type="match status" value="1"/>
</dbReference>
<protein>
    <submittedName>
        <fullName evidence="5">LacI family transcriptional regulator</fullName>
    </submittedName>
</protein>
<dbReference type="CDD" id="cd01392">
    <property type="entry name" value="HTH_LacI"/>
    <property type="match status" value="1"/>
</dbReference>
<evidence type="ECO:0000256" key="2">
    <source>
        <dbReference type="ARBA" id="ARBA00023125"/>
    </source>
</evidence>
<name>A0AAJ1RA66_9LACO</name>
<dbReference type="PANTHER" id="PTHR30146">
    <property type="entry name" value="LACI-RELATED TRANSCRIPTIONAL REPRESSOR"/>
    <property type="match status" value="1"/>
</dbReference>
<evidence type="ECO:0000313" key="6">
    <source>
        <dbReference type="Proteomes" id="UP001167919"/>
    </source>
</evidence>
<proteinExistence type="predicted"/>
<accession>A0AAJ1RA66</accession>
<dbReference type="Pfam" id="PF00356">
    <property type="entry name" value="LacI"/>
    <property type="match status" value="1"/>
</dbReference>
<dbReference type="RefSeq" id="WP_301711474.1">
    <property type="nucleotide sequence ID" value="NZ_SDWY01000005.1"/>
</dbReference>
<dbReference type="AlphaFoldDB" id="A0AAJ1RA66"/>
<evidence type="ECO:0000256" key="1">
    <source>
        <dbReference type="ARBA" id="ARBA00023015"/>
    </source>
</evidence>